<name>A0A1X9MBV4_9BACI</name>
<dbReference type="AlphaFoldDB" id="A0A1X9MBV4"/>
<proteinExistence type="predicted"/>
<reference evidence="2 3" key="1">
    <citation type="submission" date="2017-04" db="EMBL/GenBank/DDBJ databases">
        <title>Bacillus krulwichiae AM31D Genome sequencing and assembly.</title>
        <authorList>
            <person name="Krulwich T.A."/>
            <person name="Anastor L."/>
            <person name="Ehrlich R."/>
            <person name="Ehrlich G.D."/>
            <person name="Janto B."/>
        </authorList>
    </citation>
    <scope>NUCLEOTIDE SEQUENCE [LARGE SCALE GENOMIC DNA]</scope>
    <source>
        <strain evidence="2 3">AM31D</strain>
    </source>
</reference>
<keyword evidence="1" id="KW-0472">Membrane</keyword>
<feature type="transmembrane region" description="Helical" evidence="1">
    <location>
        <begin position="197"/>
        <end position="216"/>
    </location>
</feature>
<dbReference type="Proteomes" id="UP000193006">
    <property type="component" value="Chromosome"/>
</dbReference>
<feature type="transmembrane region" description="Helical" evidence="1">
    <location>
        <begin position="84"/>
        <end position="101"/>
    </location>
</feature>
<dbReference type="KEGG" id="bkw:BkAM31D_07020"/>
<protein>
    <submittedName>
        <fullName evidence="2">Uncharacterized protein</fullName>
    </submittedName>
</protein>
<gene>
    <name evidence="2" type="ORF">BkAM31D_07020</name>
</gene>
<evidence type="ECO:0000313" key="2">
    <source>
        <dbReference type="EMBL" id="ARK29633.1"/>
    </source>
</evidence>
<keyword evidence="3" id="KW-1185">Reference proteome</keyword>
<evidence type="ECO:0000256" key="1">
    <source>
        <dbReference type="SAM" id="Phobius"/>
    </source>
</evidence>
<feature type="transmembrane region" description="Helical" evidence="1">
    <location>
        <begin position="246"/>
        <end position="266"/>
    </location>
</feature>
<feature type="transmembrane region" description="Helical" evidence="1">
    <location>
        <begin position="168"/>
        <end position="185"/>
    </location>
</feature>
<sequence length="284" mass="33751">MKLRRKPNKIPFLILGLIHIFMLGYTFYKSNNRKRDIVLLFNFTGFAYCLDYLVVTLFKGYVYKPKFSNQKEIDNIAGSIMSQFFYVPITALFITVFGFGWKAKLLFSSYFVLIERIFTKLAVYQNKWWKTTYTFSFIFLSFLLNDYWSRKLTKGNETILNISFYNMIQMTWMNIIFVLALLGEIRYGAKNLSWKQHFKVAPFIGYFVSALTFWTFKSNRMLSKAKLFFSFLIVDFILIKKGVLKVRSWFVLPLIYLVVIISSSYYRNWVISIPNDVKNDYAID</sequence>
<evidence type="ECO:0000313" key="3">
    <source>
        <dbReference type="Proteomes" id="UP000193006"/>
    </source>
</evidence>
<dbReference type="EMBL" id="CP020814">
    <property type="protein sequence ID" value="ARK29633.1"/>
    <property type="molecule type" value="Genomic_DNA"/>
</dbReference>
<keyword evidence="1" id="KW-1133">Transmembrane helix</keyword>
<keyword evidence="1" id="KW-0812">Transmembrane</keyword>
<accession>A0A1X9MBV4</accession>
<feature type="transmembrane region" description="Helical" evidence="1">
    <location>
        <begin position="40"/>
        <end position="63"/>
    </location>
</feature>
<dbReference type="RefSeq" id="WP_066154404.1">
    <property type="nucleotide sequence ID" value="NZ_CP020814.1"/>
</dbReference>
<organism evidence="2 3">
    <name type="scientific">Halalkalibacter krulwichiae</name>
    <dbReference type="NCBI Taxonomy" id="199441"/>
    <lineage>
        <taxon>Bacteria</taxon>
        <taxon>Bacillati</taxon>
        <taxon>Bacillota</taxon>
        <taxon>Bacilli</taxon>
        <taxon>Bacillales</taxon>
        <taxon>Bacillaceae</taxon>
        <taxon>Halalkalibacter</taxon>
    </lineage>
</organism>
<feature type="transmembrane region" description="Helical" evidence="1">
    <location>
        <begin position="12"/>
        <end position="28"/>
    </location>
</feature>